<dbReference type="AlphaFoldDB" id="A0A9N9BM88"/>
<gene>
    <name evidence="1" type="ORF">FCALED_LOCUS7086</name>
</gene>
<feature type="non-terminal residue" evidence="1">
    <location>
        <position position="1"/>
    </location>
</feature>
<dbReference type="Proteomes" id="UP000789570">
    <property type="component" value="Unassembled WGS sequence"/>
</dbReference>
<protein>
    <submittedName>
        <fullName evidence="1">16202_t:CDS:1</fullName>
    </submittedName>
</protein>
<evidence type="ECO:0000313" key="1">
    <source>
        <dbReference type="EMBL" id="CAG8570849.1"/>
    </source>
</evidence>
<comment type="caution">
    <text evidence="1">The sequence shown here is derived from an EMBL/GenBank/DDBJ whole genome shotgun (WGS) entry which is preliminary data.</text>
</comment>
<evidence type="ECO:0000313" key="2">
    <source>
        <dbReference type="Proteomes" id="UP000789570"/>
    </source>
</evidence>
<reference evidence="1" key="1">
    <citation type="submission" date="2021-06" db="EMBL/GenBank/DDBJ databases">
        <authorList>
            <person name="Kallberg Y."/>
            <person name="Tangrot J."/>
            <person name="Rosling A."/>
        </authorList>
    </citation>
    <scope>NUCLEOTIDE SEQUENCE</scope>
    <source>
        <strain evidence="1">UK204</strain>
    </source>
</reference>
<name>A0A9N9BM88_9GLOM</name>
<organism evidence="1 2">
    <name type="scientific">Funneliformis caledonium</name>
    <dbReference type="NCBI Taxonomy" id="1117310"/>
    <lineage>
        <taxon>Eukaryota</taxon>
        <taxon>Fungi</taxon>
        <taxon>Fungi incertae sedis</taxon>
        <taxon>Mucoromycota</taxon>
        <taxon>Glomeromycotina</taxon>
        <taxon>Glomeromycetes</taxon>
        <taxon>Glomerales</taxon>
        <taxon>Glomeraceae</taxon>
        <taxon>Funneliformis</taxon>
    </lineage>
</organism>
<dbReference type="EMBL" id="CAJVPQ010001805">
    <property type="protein sequence ID" value="CAG8570849.1"/>
    <property type="molecule type" value="Genomic_DNA"/>
</dbReference>
<proteinExistence type="predicted"/>
<sequence length="55" mass="6395">KKIVVSNFNYQQFFVAELKDNFGYNDRTRLIQSLLDQGCDLKKLKPFADSGVRPE</sequence>
<accession>A0A9N9BM88</accession>
<keyword evidence="2" id="KW-1185">Reference proteome</keyword>